<dbReference type="PROSITE" id="PS50928">
    <property type="entry name" value="ABC_TM1"/>
    <property type="match status" value="1"/>
</dbReference>
<gene>
    <name evidence="9" type="ORF">NK718_21040</name>
</gene>
<feature type="transmembrane region" description="Helical" evidence="7">
    <location>
        <begin position="176"/>
        <end position="199"/>
    </location>
</feature>
<comment type="similarity">
    <text evidence="7">Belongs to the binding-protein-dependent transport system permease family.</text>
</comment>
<dbReference type="Gene3D" id="1.10.3720.10">
    <property type="entry name" value="MetI-like"/>
    <property type="match status" value="1"/>
</dbReference>
<evidence type="ECO:0000313" key="9">
    <source>
        <dbReference type="EMBL" id="MCP8941018.1"/>
    </source>
</evidence>
<evidence type="ECO:0000256" key="5">
    <source>
        <dbReference type="ARBA" id="ARBA00022989"/>
    </source>
</evidence>
<accession>A0ABT1LJF4</accession>
<evidence type="ECO:0000313" key="10">
    <source>
        <dbReference type="Proteomes" id="UP001205890"/>
    </source>
</evidence>
<reference evidence="9 10" key="1">
    <citation type="submission" date="2022-07" db="EMBL/GenBank/DDBJ databases">
        <authorList>
            <person name="Li W.-J."/>
            <person name="Deng Q.-Q."/>
        </authorList>
    </citation>
    <scope>NUCLEOTIDE SEQUENCE [LARGE SCALE GENOMIC DNA]</scope>
    <source>
        <strain evidence="9 10">SYSU M60028</strain>
    </source>
</reference>
<dbReference type="PANTHER" id="PTHR43163">
    <property type="entry name" value="DIPEPTIDE TRANSPORT SYSTEM PERMEASE PROTEIN DPPB-RELATED"/>
    <property type="match status" value="1"/>
</dbReference>
<dbReference type="InterPro" id="IPR035906">
    <property type="entry name" value="MetI-like_sf"/>
</dbReference>
<comment type="subcellular location">
    <subcellularLocation>
        <location evidence="1 7">Cell membrane</location>
        <topology evidence="1 7">Multi-pass membrane protein</topology>
    </subcellularLocation>
</comment>
<dbReference type="Pfam" id="PF19300">
    <property type="entry name" value="BPD_transp_1_N"/>
    <property type="match status" value="1"/>
</dbReference>
<feature type="transmembrane region" description="Helical" evidence="7">
    <location>
        <begin position="9"/>
        <end position="30"/>
    </location>
</feature>
<dbReference type="InterPro" id="IPR000515">
    <property type="entry name" value="MetI-like"/>
</dbReference>
<evidence type="ECO:0000256" key="7">
    <source>
        <dbReference type="RuleBase" id="RU363032"/>
    </source>
</evidence>
<comment type="caution">
    <text evidence="9">The sequence shown here is derived from an EMBL/GenBank/DDBJ whole genome shotgun (WGS) entry which is preliminary data.</text>
</comment>
<dbReference type="Pfam" id="PF00528">
    <property type="entry name" value="BPD_transp_1"/>
    <property type="match status" value="1"/>
</dbReference>
<organism evidence="9 10">
    <name type="scientific">Alsobacter ponti</name>
    <dbReference type="NCBI Taxonomy" id="2962936"/>
    <lineage>
        <taxon>Bacteria</taxon>
        <taxon>Pseudomonadati</taxon>
        <taxon>Pseudomonadota</taxon>
        <taxon>Alphaproteobacteria</taxon>
        <taxon>Hyphomicrobiales</taxon>
        <taxon>Alsobacteraceae</taxon>
        <taxon>Alsobacter</taxon>
    </lineage>
</organism>
<proteinExistence type="inferred from homology"/>
<evidence type="ECO:0000256" key="4">
    <source>
        <dbReference type="ARBA" id="ARBA00022692"/>
    </source>
</evidence>
<keyword evidence="5 7" id="KW-1133">Transmembrane helix</keyword>
<evidence type="ECO:0000256" key="1">
    <source>
        <dbReference type="ARBA" id="ARBA00004651"/>
    </source>
</evidence>
<dbReference type="SUPFAM" id="SSF161098">
    <property type="entry name" value="MetI-like"/>
    <property type="match status" value="1"/>
</dbReference>
<evidence type="ECO:0000256" key="3">
    <source>
        <dbReference type="ARBA" id="ARBA00022475"/>
    </source>
</evidence>
<evidence type="ECO:0000256" key="6">
    <source>
        <dbReference type="ARBA" id="ARBA00023136"/>
    </source>
</evidence>
<feature type="transmembrane region" description="Helical" evidence="7">
    <location>
        <begin position="252"/>
        <end position="272"/>
    </location>
</feature>
<feature type="transmembrane region" description="Helical" evidence="7">
    <location>
        <begin position="306"/>
        <end position="328"/>
    </location>
</feature>
<keyword evidence="10" id="KW-1185">Reference proteome</keyword>
<protein>
    <submittedName>
        <fullName evidence="9">ABC transporter permease</fullName>
    </submittedName>
</protein>
<feature type="transmembrane region" description="Helical" evidence="7">
    <location>
        <begin position="101"/>
        <end position="124"/>
    </location>
</feature>
<keyword evidence="2 7" id="KW-0813">Transport</keyword>
<name>A0ABT1LJF4_9HYPH</name>
<dbReference type="InterPro" id="IPR045621">
    <property type="entry name" value="BPD_transp_1_N"/>
</dbReference>
<dbReference type="Proteomes" id="UP001205890">
    <property type="component" value="Unassembled WGS sequence"/>
</dbReference>
<keyword evidence="6 7" id="KW-0472">Membrane</keyword>
<feature type="transmembrane region" description="Helical" evidence="7">
    <location>
        <begin position="145"/>
        <end position="164"/>
    </location>
</feature>
<dbReference type="EMBL" id="JANCLU010000033">
    <property type="protein sequence ID" value="MCP8941018.1"/>
    <property type="molecule type" value="Genomic_DNA"/>
</dbReference>
<evidence type="ECO:0000256" key="2">
    <source>
        <dbReference type="ARBA" id="ARBA00022448"/>
    </source>
</evidence>
<keyword evidence="4 7" id="KW-0812">Transmembrane</keyword>
<feature type="domain" description="ABC transmembrane type-1" evidence="8">
    <location>
        <begin position="95"/>
        <end position="325"/>
    </location>
</feature>
<dbReference type="CDD" id="cd06261">
    <property type="entry name" value="TM_PBP2"/>
    <property type="match status" value="1"/>
</dbReference>
<dbReference type="PANTHER" id="PTHR43163:SF6">
    <property type="entry name" value="DIPEPTIDE TRANSPORT SYSTEM PERMEASE PROTEIN DPPB-RELATED"/>
    <property type="match status" value="1"/>
</dbReference>
<evidence type="ECO:0000259" key="8">
    <source>
        <dbReference type="PROSITE" id="PS50928"/>
    </source>
</evidence>
<dbReference type="RefSeq" id="WP_254746413.1">
    <property type="nucleotide sequence ID" value="NZ_JANCLU010000033.1"/>
</dbReference>
<sequence>MLIYTVRRLLLLIPVLVGLSLLVFTISHLLPGDPVKLAAGPQATQAEIQSLARELGTDRPLPAQYWSYATGLVKGDWGQSVLTRRPVWDDLKIYLPATLELVIAAMVLAVAIGLPAGLVSAVYANRWPDYLSRTLSLAAISMPRFFLGLLLQLAFAMWLLWLPLGGRFPIIDEPPPFVTGFLTIDALVAGDLGAFATALKHLALPAAAMCLSPLATITRMMRASTLEVLQQDYVLTERALGLSQRLILFKYVFKNALSATLTVIGLYVGWLLGGTVLVETVFDWPGIGLYATKAIVTQDFMPVMGVTLAIGVVFILSNLVVDLAYGLLNPRVRYE</sequence>
<keyword evidence="3" id="KW-1003">Cell membrane</keyword>